<dbReference type="EMBL" id="FQWQ01000005">
    <property type="protein sequence ID" value="SHH91134.1"/>
    <property type="molecule type" value="Genomic_DNA"/>
</dbReference>
<reference evidence="1 2" key="1">
    <citation type="submission" date="2016-11" db="EMBL/GenBank/DDBJ databases">
        <authorList>
            <person name="Jaros S."/>
            <person name="Januszkiewicz K."/>
            <person name="Wedrychowicz H."/>
        </authorList>
    </citation>
    <scope>NUCLEOTIDE SEQUENCE [LARGE SCALE GENOMIC DNA]</scope>
    <source>
        <strain evidence="1 2">DSM 24574</strain>
    </source>
</reference>
<name>A0A1M5WVH4_9BACT</name>
<dbReference type="STRING" id="947013.SAMN04488109_6030"/>
<organism evidence="1 2">
    <name type="scientific">Chryseolinea serpens</name>
    <dbReference type="NCBI Taxonomy" id="947013"/>
    <lineage>
        <taxon>Bacteria</taxon>
        <taxon>Pseudomonadati</taxon>
        <taxon>Bacteroidota</taxon>
        <taxon>Cytophagia</taxon>
        <taxon>Cytophagales</taxon>
        <taxon>Fulvivirgaceae</taxon>
        <taxon>Chryseolinea</taxon>
    </lineage>
</organism>
<dbReference type="Proteomes" id="UP000184212">
    <property type="component" value="Unassembled WGS sequence"/>
</dbReference>
<accession>A0A1M5WVH4</accession>
<dbReference type="AlphaFoldDB" id="A0A1M5WVH4"/>
<protein>
    <submittedName>
        <fullName evidence="1">Uncharacterized protein</fullName>
    </submittedName>
</protein>
<proteinExistence type="predicted"/>
<evidence type="ECO:0000313" key="1">
    <source>
        <dbReference type="EMBL" id="SHH91134.1"/>
    </source>
</evidence>
<sequence>MVYSLKIENDRVIFKFQINYSNLAFPLSGMMPTKAEGLSCGRNQVVFIFGF</sequence>
<evidence type="ECO:0000313" key="2">
    <source>
        <dbReference type="Proteomes" id="UP000184212"/>
    </source>
</evidence>
<gene>
    <name evidence="1" type="ORF">SAMN04488109_6030</name>
</gene>
<keyword evidence="2" id="KW-1185">Reference proteome</keyword>